<dbReference type="Proteomes" id="UP001300672">
    <property type="component" value="Chromosome"/>
</dbReference>
<organism evidence="2">
    <name type="scientific">Candidatus Thiocaldithrix dubininis</name>
    <dbReference type="NCBI Taxonomy" id="3080823"/>
    <lineage>
        <taxon>Bacteria</taxon>
        <taxon>Pseudomonadati</taxon>
        <taxon>Pseudomonadota</taxon>
        <taxon>Gammaproteobacteria</taxon>
        <taxon>Thiotrichales</taxon>
        <taxon>Thiotrichaceae</taxon>
        <taxon>Candidatus Thiocaldithrix</taxon>
    </lineage>
</organism>
<protein>
    <submittedName>
        <fullName evidence="2">Cellulose binding domain-containing protein</fullName>
    </submittedName>
</protein>
<dbReference type="Pfam" id="PF00553">
    <property type="entry name" value="CBM_2"/>
    <property type="match status" value="1"/>
</dbReference>
<sequence>MPDFLINCDKTCQPAYSGFLEGGNDGAYYYNAGRTPWRLGLDALLNNDAKSKAQVLKMVRWLASNTANNASNIKAGYQLNGTPIGYYSTSFFIAPFGVGAMLEANQQSFLNSIYALVYNKRENYYEDSVNMLNLLVLTGNYWKPSSSTTPSKPACSDGIDNDQDGKIDYPQDLGCSSATDTDEADPIVQRLLTVSKAGTGTGTVSSAPAGINCGTDCTESYNQGTSVTLTATPAAGSKLSAWSGACTGTAATCTVSMSAAKTVTASFAKVPTYALTVSKAGTGTGTISSAPAGINCGTDCTENYNQGTSVTLTATPAAGSKLSAWSGACTGTAATCTVSMSAAKTVTASFAKASTQALTVTLTNTNDWGSGYCTDVKVYNPNATAIDWKVTFNIVGKIYNYWNFTYTQAGQTITAEGVSWNNLVQPKQSVAVGFCANR</sequence>
<evidence type="ECO:0000313" key="2">
    <source>
        <dbReference type="EMBL" id="WGZ90992.1"/>
    </source>
</evidence>
<proteinExistence type="predicted"/>
<dbReference type="Pfam" id="PF18998">
    <property type="entry name" value="Flg_new_2"/>
    <property type="match status" value="2"/>
</dbReference>
<gene>
    <name evidence="2" type="ORF">QJT80_00645</name>
</gene>
<dbReference type="PROSITE" id="PS51173">
    <property type="entry name" value="CBM2"/>
    <property type="match status" value="1"/>
</dbReference>
<dbReference type="GO" id="GO:0004553">
    <property type="term" value="F:hydrolase activity, hydrolyzing O-glycosyl compounds"/>
    <property type="evidence" value="ECO:0007669"/>
    <property type="project" value="InterPro"/>
</dbReference>
<dbReference type="SUPFAM" id="SSF48208">
    <property type="entry name" value="Six-hairpin glycosidases"/>
    <property type="match status" value="1"/>
</dbReference>
<dbReference type="GO" id="GO:0005975">
    <property type="term" value="P:carbohydrate metabolic process"/>
    <property type="evidence" value="ECO:0007669"/>
    <property type="project" value="InterPro"/>
</dbReference>
<dbReference type="KEGG" id="tdu:QJT80_00645"/>
<dbReference type="InterPro" id="IPR001919">
    <property type="entry name" value="CBD2"/>
</dbReference>
<feature type="domain" description="CBM2" evidence="1">
    <location>
        <begin position="351"/>
        <end position="438"/>
    </location>
</feature>
<reference evidence="2" key="1">
    <citation type="journal article" date="2023" name="Int. J. Mol. Sci.">
        <title>Metagenomics Revealed a New Genus 'Candidatus Thiocaldithrix dubininis' gen. nov., sp. nov. and a New Species 'Candidatus Thiothrix putei' sp. nov. in the Family Thiotrichaceae, Some Members of Which Have Traits of Both Na+- and H+-Motive Energetics.</title>
        <authorList>
            <person name="Ravin N.V."/>
            <person name="Muntyan M.S."/>
            <person name="Smolyakov D.D."/>
            <person name="Rudenko T.S."/>
            <person name="Beletsky A.V."/>
            <person name="Mardanov A.V."/>
            <person name="Grabovich M.Y."/>
        </authorList>
    </citation>
    <scope>NUCLEOTIDE SEQUENCE</scope>
    <source>
        <strain evidence="2">GKL-01</strain>
    </source>
</reference>
<dbReference type="InterPro" id="IPR008928">
    <property type="entry name" value="6-hairpin_glycosidase_sf"/>
</dbReference>
<evidence type="ECO:0000259" key="1">
    <source>
        <dbReference type="PROSITE" id="PS51173"/>
    </source>
</evidence>
<accession>A0AA95KK42</accession>
<dbReference type="InterPro" id="IPR012341">
    <property type="entry name" value="6hp_glycosidase-like_sf"/>
</dbReference>
<dbReference type="Gene3D" id="2.60.40.290">
    <property type="match status" value="1"/>
</dbReference>
<dbReference type="InterPro" id="IPR044060">
    <property type="entry name" value="Bacterial_rp_domain"/>
</dbReference>
<dbReference type="InterPro" id="IPR008965">
    <property type="entry name" value="CBM2/CBM3_carb-bd_dom_sf"/>
</dbReference>
<dbReference type="AlphaFoldDB" id="A0AA95KK42"/>
<dbReference type="GO" id="GO:0030247">
    <property type="term" value="F:polysaccharide binding"/>
    <property type="evidence" value="ECO:0007669"/>
    <property type="project" value="UniProtKB-UniRule"/>
</dbReference>
<reference evidence="2" key="2">
    <citation type="submission" date="2023-04" db="EMBL/GenBank/DDBJ databases">
        <authorList>
            <person name="Beletskiy A.V."/>
            <person name="Mardanov A.V."/>
            <person name="Ravin N.V."/>
        </authorList>
    </citation>
    <scope>NUCLEOTIDE SEQUENCE</scope>
    <source>
        <strain evidence="2">GKL-01</strain>
    </source>
</reference>
<name>A0AA95KK42_9GAMM</name>
<dbReference type="SMART" id="SM00637">
    <property type="entry name" value="CBD_II"/>
    <property type="match status" value="1"/>
</dbReference>
<dbReference type="InterPro" id="IPR012291">
    <property type="entry name" value="CBM2_carb-bd_dom_sf"/>
</dbReference>
<dbReference type="SUPFAM" id="SSF49384">
    <property type="entry name" value="Carbohydrate-binding domain"/>
    <property type="match status" value="1"/>
</dbReference>
<dbReference type="EMBL" id="CP124755">
    <property type="protein sequence ID" value="WGZ90992.1"/>
    <property type="molecule type" value="Genomic_DNA"/>
</dbReference>
<dbReference type="Gene3D" id="1.50.10.10">
    <property type="match status" value="1"/>
</dbReference>